<evidence type="ECO:0000256" key="7">
    <source>
        <dbReference type="SAM" id="Phobius"/>
    </source>
</evidence>
<comment type="caution">
    <text evidence="9">The sequence shown here is derived from an EMBL/GenBank/DDBJ whole genome shotgun (WGS) entry which is preliminary data.</text>
</comment>
<keyword evidence="4 7" id="KW-0812">Transmembrane</keyword>
<dbReference type="InterPro" id="IPR008915">
    <property type="entry name" value="Peptidase_M50"/>
</dbReference>
<feature type="domain" description="Peptidase M50" evidence="8">
    <location>
        <begin position="37"/>
        <end position="279"/>
    </location>
</feature>
<evidence type="ECO:0000256" key="5">
    <source>
        <dbReference type="ARBA" id="ARBA00022989"/>
    </source>
</evidence>
<evidence type="ECO:0000256" key="2">
    <source>
        <dbReference type="ARBA" id="ARBA00004141"/>
    </source>
</evidence>
<sequence length="356" mass="39729">MNKVFSPLNISILVVIGAFGFSFTSFAENTNTIFFSLIVMFLVLFIHELGHVIGAKLAHYEFVFMTVGPITIEKSPNLKIVPNHNWLTFGGVASCVPGKGELAGLVKRHQLFVAGGPIMTLLFFLVGLIIWLLSDHSLAFMFMILNAAIFFATAIPFQGTFKSDGAVFLFLRKGGKEAETFLAELLLLKEMMSPKKPAEWDKKLLDEVRGAEASPAKAIIACYLFYYDLITTNFTAASSGVESFKEIPLTNKNKINLQLITHIRQIDELFSGEPDIQKMKELHKSMTKMEPISYTRSEAILKYLQNEPEKALQLLEEVLGKCEKGIEGYGFFEAERKLTQLVIQYLSTHGDGSFAS</sequence>
<reference evidence="9 10" key="1">
    <citation type="submission" date="2020-07" db="EMBL/GenBank/DDBJ databases">
        <title>Fungal Genomes of the International Space Station.</title>
        <authorList>
            <person name="Seuylemezian A."/>
            <person name="Singh N.K."/>
            <person name="Wood J."/>
            <person name="Venkateswaran K."/>
        </authorList>
    </citation>
    <scope>NUCLEOTIDE SEQUENCE [LARGE SCALE GENOMIC DNA]</scope>
    <source>
        <strain evidence="9 10">PL-B2</strain>
    </source>
</reference>
<feature type="transmembrane region" description="Helical" evidence="7">
    <location>
        <begin position="138"/>
        <end position="157"/>
    </location>
</feature>
<dbReference type="Pfam" id="PF02163">
    <property type="entry name" value="Peptidase_M50"/>
    <property type="match status" value="1"/>
</dbReference>
<dbReference type="RefSeq" id="WP_221874409.1">
    <property type="nucleotide sequence ID" value="NZ_JACWFH010000020.1"/>
</dbReference>
<name>A0ABS7K7I4_9BACI</name>
<proteinExistence type="inferred from homology"/>
<evidence type="ECO:0000313" key="9">
    <source>
        <dbReference type="EMBL" id="MBY0098185.1"/>
    </source>
</evidence>
<keyword evidence="6 7" id="KW-0472">Membrane</keyword>
<gene>
    <name evidence="9" type="ORF">H0185_15405</name>
</gene>
<evidence type="ECO:0000256" key="3">
    <source>
        <dbReference type="ARBA" id="ARBA00007931"/>
    </source>
</evidence>
<organism evidence="9 10">
    <name type="scientific">Mesobacillus maritimus</name>
    <dbReference type="NCBI Taxonomy" id="1643336"/>
    <lineage>
        <taxon>Bacteria</taxon>
        <taxon>Bacillati</taxon>
        <taxon>Bacillota</taxon>
        <taxon>Bacilli</taxon>
        <taxon>Bacillales</taxon>
        <taxon>Bacillaceae</taxon>
        <taxon>Mesobacillus</taxon>
    </lineage>
</organism>
<comment type="subcellular location">
    <subcellularLocation>
        <location evidence="2">Membrane</location>
        <topology evidence="2">Multi-pass membrane protein</topology>
    </subcellularLocation>
</comment>
<evidence type="ECO:0000256" key="1">
    <source>
        <dbReference type="ARBA" id="ARBA00001947"/>
    </source>
</evidence>
<dbReference type="Proteomes" id="UP000769780">
    <property type="component" value="Unassembled WGS sequence"/>
</dbReference>
<comment type="cofactor">
    <cofactor evidence="1">
        <name>Zn(2+)</name>
        <dbReference type="ChEBI" id="CHEBI:29105"/>
    </cofactor>
</comment>
<feature type="transmembrane region" description="Helical" evidence="7">
    <location>
        <begin position="33"/>
        <end position="55"/>
    </location>
</feature>
<feature type="transmembrane region" description="Helical" evidence="7">
    <location>
        <begin position="7"/>
        <end position="27"/>
    </location>
</feature>
<dbReference type="EMBL" id="JACWFH010000020">
    <property type="protein sequence ID" value="MBY0098185.1"/>
    <property type="molecule type" value="Genomic_DNA"/>
</dbReference>
<protein>
    <recommendedName>
        <fullName evidence="8">Peptidase M50 domain-containing protein</fullName>
    </recommendedName>
</protein>
<evidence type="ECO:0000313" key="10">
    <source>
        <dbReference type="Proteomes" id="UP000769780"/>
    </source>
</evidence>
<accession>A0ABS7K7I4</accession>
<evidence type="ECO:0000259" key="8">
    <source>
        <dbReference type="Pfam" id="PF02163"/>
    </source>
</evidence>
<evidence type="ECO:0000256" key="6">
    <source>
        <dbReference type="ARBA" id="ARBA00023136"/>
    </source>
</evidence>
<keyword evidence="10" id="KW-1185">Reference proteome</keyword>
<evidence type="ECO:0000256" key="4">
    <source>
        <dbReference type="ARBA" id="ARBA00022692"/>
    </source>
</evidence>
<comment type="similarity">
    <text evidence="3">Belongs to the peptidase M50B family.</text>
</comment>
<keyword evidence="5 7" id="KW-1133">Transmembrane helix</keyword>
<feature type="transmembrane region" description="Helical" evidence="7">
    <location>
        <begin position="111"/>
        <end position="132"/>
    </location>
</feature>